<dbReference type="InterPro" id="IPR036388">
    <property type="entry name" value="WH-like_DNA-bd_sf"/>
</dbReference>
<dbReference type="Pfam" id="PF12840">
    <property type="entry name" value="HTH_20"/>
    <property type="match status" value="1"/>
</dbReference>
<gene>
    <name evidence="3" type="ORF">HLRTI_003203</name>
</gene>
<accession>U2F381</accession>
<keyword evidence="2" id="KW-0812">Transmembrane</keyword>
<proteinExistence type="predicted"/>
<feature type="compositionally biased region" description="Polar residues" evidence="1">
    <location>
        <begin position="1"/>
        <end position="11"/>
    </location>
</feature>
<dbReference type="InterPro" id="IPR011991">
    <property type="entry name" value="ArsR-like_HTH"/>
</dbReference>
<feature type="transmembrane region" description="Helical" evidence="2">
    <location>
        <begin position="198"/>
        <end position="219"/>
    </location>
</feature>
<organism evidence="3 4">
    <name type="scientific">Halorhabdus tiamatea SARL4B</name>
    <dbReference type="NCBI Taxonomy" id="1033806"/>
    <lineage>
        <taxon>Archaea</taxon>
        <taxon>Methanobacteriati</taxon>
        <taxon>Methanobacteriota</taxon>
        <taxon>Stenosarchaea group</taxon>
        <taxon>Halobacteria</taxon>
        <taxon>Halobacteriales</taxon>
        <taxon>Haloarculaceae</taxon>
        <taxon>Halorhabdus</taxon>
    </lineage>
</organism>
<dbReference type="OrthoDB" id="11368at2157"/>
<comment type="caution">
    <text evidence="3">The sequence shown here is derived from an EMBL/GenBank/DDBJ whole genome shotgun (WGS) entry which is preliminary data.</text>
</comment>
<reference evidence="3 4" key="1">
    <citation type="journal article" date="2011" name="J. Bacteriol.">
        <title>Genome sequence of Halorhabdus tiamatea, the first archaeon isolated from a deep-sea anoxic brine lake.</title>
        <authorList>
            <person name="Antunes A."/>
            <person name="Alam I."/>
            <person name="Bajic V.B."/>
            <person name="Stingl U."/>
        </authorList>
    </citation>
    <scope>NUCLEOTIDE SEQUENCE [LARGE SCALE GENOMIC DNA]</scope>
    <source>
        <strain evidence="3 4">SARL4B</strain>
    </source>
</reference>
<dbReference type="CDD" id="cd00090">
    <property type="entry name" value="HTH_ARSR"/>
    <property type="match status" value="1"/>
</dbReference>
<feature type="transmembrane region" description="Helical" evidence="2">
    <location>
        <begin position="231"/>
        <end position="249"/>
    </location>
</feature>
<dbReference type="AlphaFoldDB" id="U2F381"/>
<evidence type="ECO:0000256" key="1">
    <source>
        <dbReference type="SAM" id="MobiDB-lite"/>
    </source>
</evidence>
<feature type="region of interest" description="Disordered" evidence="1">
    <location>
        <begin position="1"/>
        <end position="21"/>
    </location>
</feature>
<keyword evidence="2" id="KW-0472">Membrane</keyword>
<evidence type="ECO:0000313" key="3">
    <source>
        <dbReference type="EMBL" id="ERJ04835.1"/>
    </source>
</evidence>
<name>U2F381_9EURY</name>
<dbReference type="EMBL" id="AFNT02000054">
    <property type="protein sequence ID" value="ERJ04835.1"/>
    <property type="molecule type" value="Genomic_DNA"/>
</dbReference>
<protein>
    <submittedName>
        <fullName evidence="3">Transcription regulator protein</fullName>
    </submittedName>
</protein>
<dbReference type="Gene3D" id="1.10.10.10">
    <property type="entry name" value="Winged helix-like DNA-binding domain superfamily/Winged helix DNA-binding domain"/>
    <property type="match status" value="1"/>
</dbReference>
<keyword evidence="2" id="KW-1133">Transmembrane helix</keyword>
<dbReference type="SUPFAM" id="SSF46785">
    <property type="entry name" value="Winged helix' DNA-binding domain"/>
    <property type="match status" value="1"/>
</dbReference>
<reference evidence="3 4" key="2">
    <citation type="journal article" date="2013" name="PLoS ONE">
        <title>INDIGO - INtegrated Data Warehouse of MIcrobial GenOmes with Examples from the Red Sea Extremophiles.</title>
        <authorList>
            <person name="Alam I."/>
            <person name="Antunes A."/>
            <person name="Kamau A.A."/>
            <person name="Ba Alawi W."/>
            <person name="Kalkatawi M."/>
            <person name="Stingl U."/>
            <person name="Bajic V.B."/>
        </authorList>
    </citation>
    <scope>NUCLEOTIDE SEQUENCE [LARGE SCALE GENOMIC DNA]</scope>
    <source>
        <strain evidence="3 4">SARL4B</strain>
    </source>
</reference>
<dbReference type="RefSeq" id="WP_021029741.1">
    <property type="nucleotide sequence ID" value="NC_021913.1"/>
</dbReference>
<dbReference type="Proteomes" id="UP000003861">
    <property type="component" value="Unassembled WGS sequence"/>
</dbReference>
<dbReference type="GeneID" id="25120776"/>
<dbReference type="InterPro" id="IPR036390">
    <property type="entry name" value="WH_DNA-bd_sf"/>
</dbReference>
<evidence type="ECO:0000256" key="2">
    <source>
        <dbReference type="SAM" id="Phobius"/>
    </source>
</evidence>
<evidence type="ECO:0000313" key="4">
    <source>
        <dbReference type="Proteomes" id="UP000003861"/>
    </source>
</evidence>
<feature type="transmembrane region" description="Helical" evidence="2">
    <location>
        <begin position="121"/>
        <end position="141"/>
    </location>
</feature>
<sequence length="261" mass="28337">MSLLPSTNAVDTEQHGDPRVVGVDDEQLDDVLDAISSDTARTLLSEIYSDSGTPSELSDRTNFSLQNISYHLDNLEDSGLIRVAGTRYSEKGREMNIYAPAEEPVVVFVGTQERKSGFLDLLKRVFGAVVALVAATAYVFVETFGYSAGPPSVSEKESQESQTVGSGRRKYSVERRCGSFIYLASIIFDMPSKESKKWFNTLSVLAVVSSALFMLYVSFTGSMPAVFGFKNGFVLVAVVQLFAGISLWVNEPTLGSSTDSG</sequence>